<dbReference type="InterPro" id="IPR023000">
    <property type="entry name" value="Shikimate_kinase_CS"/>
</dbReference>
<feature type="binding site" evidence="11">
    <location>
        <position position="85"/>
    </location>
    <ligand>
        <name>substrate</name>
    </ligand>
</feature>
<protein>
    <recommendedName>
        <fullName evidence="3 11">Shikimate kinase</fullName>
        <shortName evidence="11">SK</shortName>
        <ecNumber evidence="3 11">2.7.1.71</ecNumber>
    </recommendedName>
</protein>
<keyword evidence="11" id="KW-0479">Metal-binding</keyword>
<evidence type="ECO:0000313" key="12">
    <source>
        <dbReference type="EMBL" id="MDK4307190.1"/>
    </source>
</evidence>
<feature type="binding site" evidence="11">
    <location>
        <begin position="18"/>
        <end position="23"/>
    </location>
    <ligand>
        <name>ATP</name>
        <dbReference type="ChEBI" id="CHEBI:30616"/>
    </ligand>
</feature>
<feature type="binding site" evidence="11">
    <location>
        <position position="144"/>
    </location>
    <ligand>
        <name>substrate</name>
    </ligand>
</feature>
<feature type="binding site" evidence="11">
    <location>
        <position position="125"/>
    </location>
    <ligand>
        <name>ATP</name>
        <dbReference type="ChEBI" id="CHEBI:30616"/>
    </ligand>
</feature>
<dbReference type="PANTHER" id="PTHR21087:SF16">
    <property type="entry name" value="SHIKIMATE KINASE 1, CHLOROPLASTIC"/>
    <property type="match status" value="1"/>
</dbReference>
<feature type="binding site" evidence="11">
    <location>
        <position position="40"/>
    </location>
    <ligand>
        <name>substrate</name>
    </ligand>
</feature>
<dbReference type="GO" id="GO:0009423">
    <property type="term" value="P:chorismate biosynthetic process"/>
    <property type="evidence" value="ECO:0007669"/>
    <property type="project" value="UniProtKB-UniRule"/>
</dbReference>
<dbReference type="Proteomes" id="UP001224412">
    <property type="component" value="Unassembled WGS sequence"/>
</dbReference>
<proteinExistence type="inferred from homology"/>
<name>A0AAP4BRQ4_9CORY</name>
<accession>A0AAP4BRQ4</accession>
<evidence type="ECO:0000256" key="8">
    <source>
        <dbReference type="ARBA" id="ARBA00022840"/>
    </source>
</evidence>
<keyword evidence="11" id="KW-0460">Magnesium</keyword>
<dbReference type="PRINTS" id="PR01100">
    <property type="entry name" value="SHIKIMTKNASE"/>
</dbReference>
<dbReference type="GO" id="GO:0009073">
    <property type="term" value="P:aromatic amino acid family biosynthetic process"/>
    <property type="evidence" value="ECO:0007669"/>
    <property type="project" value="UniProtKB-KW"/>
</dbReference>
<dbReference type="InterPro" id="IPR000623">
    <property type="entry name" value="Shikimate_kinase/TSH1"/>
</dbReference>
<dbReference type="Pfam" id="PF01202">
    <property type="entry name" value="SKI"/>
    <property type="match status" value="1"/>
</dbReference>
<gene>
    <name evidence="11" type="primary">aroK</name>
    <name evidence="12" type="ORF">QPX42_06515</name>
</gene>
<evidence type="ECO:0000256" key="4">
    <source>
        <dbReference type="ARBA" id="ARBA00022605"/>
    </source>
</evidence>
<dbReference type="PANTHER" id="PTHR21087">
    <property type="entry name" value="SHIKIMATE KINASE"/>
    <property type="match status" value="1"/>
</dbReference>
<organism evidence="12 13">
    <name type="scientific">Corynebacterium pseudodiphtheriticum</name>
    <dbReference type="NCBI Taxonomy" id="37637"/>
    <lineage>
        <taxon>Bacteria</taxon>
        <taxon>Bacillati</taxon>
        <taxon>Actinomycetota</taxon>
        <taxon>Actinomycetes</taxon>
        <taxon>Mycobacteriales</taxon>
        <taxon>Corynebacteriaceae</taxon>
        <taxon>Corynebacterium</taxon>
    </lineage>
</organism>
<dbReference type="Gene3D" id="3.40.50.300">
    <property type="entry name" value="P-loop containing nucleotide triphosphate hydrolases"/>
    <property type="match status" value="1"/>
</dbReference>
<dbReference type="GO" id="GO:0008652">
    <property type="term" value="P:amino acid biosynthetic process"/>
    <property type="evidence" value="ECO:0007669"/>
    <property type="project" value="UniProtKB-KW"/>
</dbReference>
<dbReference type="GO" id="GO:0005524">
    <property type="term" value="F:ATP binding"/>
    <property type="evidence" value="ECO:0007669"/>
    <property type="project" value="UniProtKB-UniRule"/>
</dbReference>
<evidence type="ECO:0000313" key="13">
    <source>
        <dbReference type="Proteomes" id="UP001224412"/>
    </source>
</evidence>
<comment type="caution">
    <text evidence="12">The sequence shown here is derived from an EMBL/GenBank/DDBJ whole genome shotgun (WGS) entry which is preliminary data.</text>
</comment>
<dbReference type="EMBL" id="JASNVH010000009">
    <property type="protein sequence ID" value="MDK4307190.1"/>
    <property type="molecule type" value="Genomic_DNA"/>
</dbReference>
<keyword evidence="5 11" id="KW-0808">Transferase</keyword>
<dbReference type="GO" id="GO:0005829">
    <property type="term" value="C:cytosol"/>
    <property type="evidence" value="ECO:0007669"/>
    <property type="project" value="TreeGrafter"/>
</dbReference>
<dbReference type="InterPro" id="IPR031322">
    <property type="entry name" value="Shikimate/glucono_kinase"/>
</dbReference>
<dbReference type="EC" id="2.7.1.71" evidence="3 11"/>
<keyword evidence="11" id="KW-0963">Cytoplasm</keyword>
<feature type="binding site" evidence="11">
    <location>
        <position position="161"/>
    </location>
    <ligand>
        <name>ATP</name>
        <dbReference type="ChEBI" id="CHEBI:30616"/>
    </ligand>
</feature>
<dbReference type="AlphaFoldDB" id="A0AAP4BRQ4"/>
<keyword evidence="8 11" id="KW-0067">ATP-binding</keyword>
<evidence type="ECO:0000256" key="3">
    <source>
        <dbReference type="ARBA" id="ARBA00012154"/>
    </source>
</evidence>
<comment type="subunit">
    <text evidence="11">Monomer.</text>
</comment>
<dbReference type="SUPFAM" id="SSF52540">
    <property type="entry name" value="P-loop containing nucleoside triphosphate hydrolases"/>
    <property type="match status" value="1"/>
</dbReference>
<comment type="cofactor">
    <cofactor evidence="11">
        <name>Mg(2+)</name>
        <dbReference type="ChEBI" id="CHEBI:18420"/>
    </cofactor>
    <text evidence="11">Binds 1 Mg(2+) ion per subunit.</text>
</comment>
<evidence type="ECO:0000256" key="10">
    <source>
        <dbReference type="ARBA" id="ARBA00048567"/>
    </source>
</evidence>
<evidence type="ECO:0000256" key="1">
    <source>
        <dbReference type="ARBA" id="ARBA00004842"/>
    </source>
</evidence>
<dbReference type="PROSITE" id="PS01128">
    <property type="entry name" value="SHIKIMATE_KINASE"/>
    <property type="match status" value="1"/>
</dbReference>
<dbReference type="GO" id="GO:0000287">
    <property type="term" value="F:magnesium ion binding"/>
    <property type="evidence" value="ECO:0007669"/>
    <property type="project" value="UniProtKB-UniRule"/>
</dbReference>
<evidence type="ECO:0000256" key="6">
    <source>
        <dbReference type="ARBA" id="ARBA00022741"/>
    </source>
</evidence>
<dbReference type="RefSeq" id="WP_126856124.1">
    <property type="nucleotide sequence ID" value="NZ_JASNUC010000010.1"/>
</dbReference>
<keyword evidence="7 11" id="KW-0418">Kinase</keyword>
<evidence type="ECO:0000256" key="2">
    <source>
        <dbReference type="ARBA" id="ARBA00006997"/>
    </source>
</evidence>
<sequence length="177" mass="19407">MTSAEQPRPSVVLVGPPGAGKTTIGRRLARVLNQTFVDSDSVIEQRAGKTCAEIFADSGEDTFRELEAEIIAEALHEPGVLALGGGAVIHEGTRGLLGEQTVVFVDVSDETGIERTTRPHNRDQRPLLAGADANERYRKLMAQRRPLYREVADYRARTEQRSPQQVVADILGFLETL</sequence>
<dbReference type="InterPro" id="IPR027417">
    <property type="entry name" value="P-loop_NTPase"/>
</dbReference>
<evidence type="ECO:0000256" key="7">
    <source>
        <dbReference type="ARBA" id="ARBA00022777"/>
    </source>
</evidence>
<comment type="similarity">
    <text evidence="2 11">Belongs to the shikimate kinase family.</text>
</comment>
<comment type="catalytic activity">
    <reaction evidence="10 11">
        <text>shikimate + ATP = 3-phosphoshikimate + ADP + H(+)</text>
        <dbReference type="Rhea" id="RHEA:13121"/>
        <dbReference type="ChEBI" id="CHEBI:15378"/>
        <dbReference type="ChEBI" id="CHEBI:30616"/>
        <dbReference type="ChEBI" id="CHEBI:36208"/>
        <dbReference type="ChEBI" id="CHEBI:145989"/>
        <dbReference type="ChEBI" id="CHEBI:456216"/>
        <dbReference type="EC" id="2.7.1.71"/>
    </reaction>
</comment>
<keyword evidence="6 11" id="KW-0547">Nucleotide-binding</keyword>
<evidence type="ECO:0000256" key="9">
    <source>
        <dbReference type="ARBA" id="ARBA00023141"/>
    </source>
</evidence>
<comment type="pathway">
    <text evidence="1 11">Metabolic intermediate biosynthesis; chorismate biosynthesis; chorismate from D-erythrose 4-phosphate and phosphoenolpyruvate: step 5/7.</text>
</comment>
<keyword evidence="4 11" id="KW-0028">Amino-acid biosynthesis</keyword>
<feature type="binding site" evidence="11">
    <location>
        <position position="22"/>
    </location>
    <ligand>
        <name>Mg(2+)</name>
        <dbReference type="ChEBI" id="CHEBI:18420"/>
    </ligand>
</feature>
<evidence type="ECO:0000256" key="5">
    <source>
        <dbReference type="ARBA" id="ARBA00022679"/>
    </source>
</evidence>
<comment type="subcellular location">
    <subcellularLocation>
        <location evidence="11">Cytoplasm</location>
    </subcellularLocation>
</comment>
<dbReference type="CDD" id="cd00464">
    <property type="entry name" value="SK"/>
    <property type="match status" value="1"/>
</dbReference>
<dbReference type="HAMAP" id="MF_00109">
    <property type="entry name" value="Shikimate_kinase"/>
    <property type="match status" value="1"/>
</dbReference>
<reference evidence="12" key="1">
    <citation type="submission" date="2023-05" db="EMBL/GenBank/DDBJ databases">
        <title>Metabolic capabilities are highly conserved among human nasal-associated Corynebacterium species in pangenomic analyses.</title>
        <authorList>
            <person name="Tran T.H."/>
            <person name="Roberts A.Q."/>
            <person name="Escapa I.F."/>
            <person name="Gao W."/>
            <person name="Conlan S."/>
            <person name="Kong H."/>
            <person name="Segre J.A."/>
            <person name="Kelly M.S."/>
            <person name="Lemon K.P."/>
        </authorList>
    </citation>
    <scope>NUCLEOTIDE SEQUENCE</scope>
    <source>
        <strain evidence="12">KPL2773</strain>
    </source>
</reference>
<feature type="binding site" evidence="11">
    <location>
        <position position="64"/>
    </location>
    <ligand>
        <name>substrate</name>
    </ligand>
</feature>
<keyword evidence="9 11" id="KW-0057">Aromatic amino acid biosynthesis</keyword>
<evidence type="ECO:0000256" key="11">
    <source>
        <dbReference type="HAMAP-Rule" id="MF_00109"/>
    </source>
</evidence>
<dbReference type="GO" id="GO:0004765">
    <property type="term" value="F:shikimate kinase activity"/>
    <property type="evidence" value="ECO:0007669"/>
    <property type="project" value="UniProtKB-UniRule"/>
</dbReference>
<comment type="function">
    <text evidence="11">Catalyzes the specific phosphorylation of the 3-hydroxyl group of shikimic acid using ATP as a cosubstrate.</text>
</comment>